<dbReference type="Proteomes" id="UP001230654">
    <property type="component" value="Unassembled WGS sequence"/>
</dbReference>
<organism evidence="1 2">
    <name type="scientific">Streptomyces rishiriensis</name>
    <dbReference type="NCBI Taxonomy" id="68264"/>
    <lineage>
        <taxon>Bacteria</taxon>
        <taxon>Bacillati</taxon>
        <taxon>Actinomycetota</taxon>
        <taxon>Actinomycetes</taxon>
        <taxon>Kitasatosporales</taxon>
        <taxon>Streptomycetaceae</taxon>
        <taxon>Streptomyces</taxon>
    </lineage>
</organism>
<name>A0ABU0NHT5_STRRH</name>
<keyword evidence="2" id="KW-1185">Reference proteome</keyword>
<dbReference type="EMBL" id="JAUSWV010000002">
    <property type="protein sequence ID" value="MDQ0578644.1"/>
    <property type="molecule type" value="Genomic_DNA"/>
</dbReference>
<evidence type="ECO:0000313" key="1">
    <source>
        <dbReference type="EMBL" id="MDQ0578644.1"/>
    </source>
</evidence>
<evidence type="ECO:0000313" key="2">
    <source>
        <dbReference type="Proteomes" id="UP001230654"/>
    </source>
</evidence>
<comment type="caution">
    <text evidence="1">The sequence shown here is derived from an EMBL/GenBank/DDBJ whole genome shotgun (WGS) entry which is preliminary data.</text>
</comment>
<gene>
    <name evidence="1" type="ORF">QF030_000822</name>
</gene>
<protein>
    <submittedName>
        <fullName evidence="1">Uncharacterized protein</fullName>
    </submittedName>
</protein>
<accession>A0ABU0NHT5</accession>
<proteinExistence type="predicted"/>
<sequence>MTLPQGRHVVVRTPENLAQVGLSWRPQQGYVA</sequence>
<reference evidence="1 2" key="1">
    <citation type="submission" date="2023-07" db="EMBL/GenBank/DDBJ databases">
        <title>Comparative genomics of wheat-associated soil bacteria to identify genetic determinants of phenazine resistance.</title>
        <authorList>
            <person name="Mouncey N."/>
        </authorList>
    </citation>
    <scope>NUCLEOTIDE SEQUENCE [LARGE SCALE GENOMIC DNA]</scope>
    <source>
        <strain evidence="1 2">B2I6</strain>
    </source>
</reference>